<proteinExistence type="predicted"/>
<feature type="domain" description="B box-type" evidence="9">
    <location>
        <begin position="96"/>
        <end position="130"/>
    </location>
</feature>
<dbReference type="Pfam" id="PF00643">
    <property type="entry name" value="zf-B_box"/>
    <property type="match status" value="1"/>
</dbReference>
<dbReference type="GO" id="GO:0008270">
    <property type="term" value="F:zinc ion binding"/>
    <property type="evidence" value="ECO:0007669"/>
    <property type="project" value="UniProtKB-KW"/>
</dbReference>
<protein>
    <submittedName>
        <fullName evidence="12">Tripartite motif-containing protein 65-like</fullName>
    </submittedName>
</protein>
<evidence type="ECO:0000259" key="9">
    <source>
        <dbReference type="PROSITE" id="PS50119"/>
    </source>
</evidence>
<sequence length="598" mass="64187">MAESSVDQKLRCAVCLDTFREPASLDCGHTYCKACIESHWRAQSEGRGYTCPLCCKVYYTMPTLSRNIVIADVLEQLAEGDGGGGAESREGATGTCPRHGQTLGLYCRTDGRLICVDCTSAHSRHDIAPARDERRAKGSQLIALKEALGGKDVAITAGIADLEQTTRLMEDGAAGTKSRLSGRYEELLDLIAGDRESALAAVDDELASRLVGVCREIERRRAAQLELREALGKIQSLEVTEDPVDFLQRFAQDSERFAALANAPAEPSPAPRTQFSTAVPLETRLGELLDVYRGPAKPAPSPPPPSPLPPTPPPPPPTPPPPSRKIVAGDDGDRPSIPPRVPLKRTDLSEAQNSTTLPPHRGPKGPHVAAGSRVSANGPPDVTLDGFNRAQLIKRCGKSPSLDPSSAHRELRISGDLKTATLASKETNVVLKRLLSRDNSARFDEWEQVLCSDAYSSGRHYWEVDVASAGRACRVGVSYASIARKGGGPACRLGMNDVSWCLEKHGERVAAWHAGVAATPAAAAGAAGRPLRRIGVYLDWDAGLVAFHCAETMEPLHAFRCAFAQPLLPAFRIEGLLVQGRFVGGGNLSIVEFKRDSR</sequence>
<dbReference type="InterPro" id="IPR006574">
    <property type="entry name" value="PRY"/>
</dbReference>
<keyword evidence="4" id="KW-0862">Zinc</keyword>
<dbReference type="PRINTS" id="PR01407">
    <property type="entry name" value="BUTYPHLNCDUF"/>
</dbReference>
<dbReference type="InterPro" id="IPR017907">
    <property type="entry name" value="Znf_RING_CS"/>
</dbReference>
<dbReference type="CDD" id="cd19769">
    <property type="entry name" value="Bbox2_TRIM16-like"/>
    <property type="match status" value="1"/>
</dbReference>
<dbReference type="AlphaFoldDB" id="A0AAJ7XHG5"/>
<dbReference type="Gene3D" id="3.30.40.10">
    <property type="entry name" value="Zinc/RING finger domain, C3HC4 (zinc finger)"/>
    <property type="match status" value="1"/>
</dbReference>
<dbReference type="InterPro" id="IPR001870">
    <property type="entry name" value="B30.2/SPRY"/>
</dbReference>
<evidence type="ECO:0000256" key="3">
    <source>
        <dbReference type="ARBA" id="ARBA00022771"/>
    </source>
</evidence>
<keyword evidence="3 6" id="KW-0863">Zinc-finger</keyword>
<evidence type="ECO:0000256" key="2">
    <source>
        <dbReference type="ARBA" id="ARBA00022723"/>
    </source>
</evidence>
<evidence type="ECO:0000256" key="5">
    <source>
        <dbReference type="ARBA" id="ARBA00022859"/>
    </source>
</evidence>
<dbReference type="PANTHER" id="PTHR25465:SF11">
    <property type="entry name" value="TRIPARTITE MOTIF CONTAINING 14"/>
    <property type="match status" value="1"/>
</dbReference>
<dbReference type="KEGG" id="pmrn:116956660"/>
<dbReference type="InterPro" id="IPR003877">
    <property type="entry name" value="SPRY_dom"/>
</dbReference>
<dbReference type="Gene3D" id="3.30.160.60">
    <property type="entry name" value="Classic Zinc Finger"/>
    <property type="match status" value="1"/>
</dbReference>
<gene>
    <name evidence="12" type="primary">LOC116956660</name>
</gene>
<evidence type="ECO:0000256" key="7">
    <source>
        <dbReference type="SAM" id="MobiDB-lite"/>
    </source>
</evidence>
<dbReference type="SMART" id="SM00589">
    <property type="entry name" value="PRY"/>
    <property type="match status" value="1"/>
</dbReference>
<dbReference type="Gene3D" id="2.60.120.920">
    <property type="match status" value="1"/>
</dbReference>
<dbReference type="PROSITE" id="PS50089">
    <property type="entry name" value="ZF_RING_2"/>
    <property type="match status" value="1"/>
</dbReference>
<dbReference type="InterPro" id="IPR013083">
    <property type="entry name" value="Znf_RING/FYVE/PHD"/>
</dbReference>
<keyword evidence="1" id="KW-0399">Innate immunity</keyword>
<dbReference type="InterPro" id="IPR043136">
    <property type="entry name" value="B30.2/SPRY_sf"/>
</dbReference>
<dbReference type="RefSeq" id="XP_032834322.1">
    <property type="nucleotide sequence ID" value="XM_032978431.1"/>
</dbReference>
<dbReference type="GO" id="GO:0045087">
    <property type="term" value="P:innate immune response"/>
    <property type="evidence" value="ECO:0007669"/>
    <property type="project" value="UniProtKB-KW"/>
</dbReference>
<accession>A0AAJ7XHG5</accession>
<dbReference type="SMART" id="SM00184">
    <property type="entry name" value="RING"/>
    <property type="match status" value="1"/>
</dbReference>
<keyword evidence="2" id="KW-0479">Metal-binding</keyword>
<evidence type="ECO:0000259" key="8">
    <source>
        <dbReference type="PROSITE" id="PS50089"/>
    </source>
</evidence>
<dbReference type="SMART" id="SM00336">
    <property type="entry name" value="BBOX"/>
    <property type="match status" value="1"/>
</dbReference>
<dbReference type="PROSITE" id="PS50119">
    <property type="entry name" value="ZF_BBOX"/>
    <property type="match status" value="1"/>
</dbReference>
<evidence type="ECO:0000259" key="10">
    <source>
        <dbReference type="PROSITE" id="PS50188"/>
    </source>
</evidence>
<dbReference type="SUPFAM" id="SSF49899">
    <property type="entry name" value="Concanavalin A-like lectins/glucanases"/>
    <property type="match status" value="1"/>
</dbReference>
<evidence type="ECO:0000256" key="4">
    <source>
        <dbReference type="ARBA" id="ARBA00022833"/>
    </source>
</evidence>
<dbReference type="InterPro" id="IPR000315">
    <property type="entry name" value="Znf_B-box"/>
</dbReference>
<dbReference type="InterPro" id="IPR003879">
    <property type="entry name" value="Butyrophylin_SPRY"/>
</dbReference>
<dbReference type="Pfam" id="PF13765">
    <property type="entry name" value="PRY"/>
    <property type="match status" value="1"/>
</dbReference>
<evidence type="ECO:0000256" key="6">
    <source>
        <dbReference type="PROSITE-ProRule" id="PRU00024"/>
    </source>
</evidence>
<evidence type="ECO:0000256" key="1">
    <source>
        <dbReference type="ARBA" id="ARBA00022588"/>
    </source>
</evidence>
<name>A0AAJ7XHG5_PETMA</name>
<dbReference type="InterPro" id="IPR051051">
    <property type="entry name" value="E3_ubiq-ligase_TRIM/RNF"/>
</dbReference>
<dbReference type="SUPFAM" id="SSF57845">
    <property type="entry name" value="B-box zinc-binding domain"/>
    <property type="match status" value="1"/>
</dbReference>
<dbReference type="Pfam" id="PF15227">
    <property type="entry name" value="zf-C3HC4_4"/>
    <property type="match status" value="1"/>
</dbReference>
<evidence type="ECO:0000313" key="12">
    <source>
        <dbReference type="RefSeq" id="XP_032834322.1"/>
    </source>
</evidence>
<dbReference type="Proteomes" id="UP001318040">
    <property type="component" value="Chromosome 66"/>
</dbReference>
<keyword evidence="11" id="KW-1185">Reference proteome</keyword>
<evidence type="ECO:0000313" key="11">
    <source>
        <dbReference type="Proteomes" id="UP001318040"/>
    </source>
</evidence>
<dbReference type="PANTHER" id="PTHR25465">
    <property type="entry name" value="B-BOX DOMAIN CONTAINING"/>
    <property type="match status" value="1"/>
</dbReference>
<feature type="domain" description="RING-type" evidence="8">
    <location>
        <begin position="12"/>
        <end position="54"/>
    </location>
</feature>
<dbReference type="InterPro" id="IPR001841">
    <property type="entry name" value="Znf_RING"/>
</dbReference>
<dbReference type="PROSITE" id="PS00518">
    <property type="entry name" value="ZF_RING_1"/>
    <property type="match status" value="1"/>
</dbReference>
<feature type="region of interest" description="Disordered" evidence="7">
    <location>
        <begin position="292"/>
        <end position="380"/>
    </location>
</feature>
<keyword evidence="5" id="KW-0391">Immunity</keyword>
<organism evidence="11 12">
    <name type="scientific">Petromyzon marinus</name>
    <name type="common">Sea lamprey</name>
    <dbReference type="NCBI Taxonomy" id="7757"/>
    <lineage>
        <taxon>Eukaryota</taxon>
        <taxon>Metazoa</taxon>
        <taxon>Chordata</taxon>
        <taxon>Craniata</taxon>
        <taxon>Vertebrata</taxon>
        <taxon>Cyclostomata</taxon>
        <taxon>Hyperoartia</taxon>
        <taxon>Petromyzontiformes</taxon>
        <taxon>Petromyzontidae</taxon>
        <taxon>Petromyzon</taxon>
    </lineage>
</organism>
<dbReference type="SMART" id="SM00449">
    <property type="entry name" value="SPRY"/>
    <property type="match status" value="1"/>
</dbReference>
<dbReference type="SUPFAM" id="SSF57850">
    <property type="entry name" value="RING/U-box"/>
    <property type="match status" value="1"/>
</dbReference>
<dbReference type="InterPro" id="IPR013320">
    <property type="entry name" value="ConA-like_dom_sf"/>
</dbReference>
<reference evidence="12" key="1">
    <citation type="submission" date="2025-08" db="UniProtKB">
        <authorList>
            <consortium name="RefSeq"/>
        </authorList>
    </citation>
    <scope>IDENTIFICATION</scope>
    <source>
        <tissue evidence="12">Sperm</tissue>
    </source>
</reference>
<dbReference type="GO" id="GO:0005737">
    <property type="term" value="C:cytoplasm"/>
    <property type="evidence" value="ECO:0007669"/>
    <property type="project" value="UniProtKB-ARBA"/>
</dbReference>
<feature type="compositionally biased region" description="Pro residues" evidence="7">
    <location>
        <begin position="297"/>
        <end position="323"/>
    </location>
</feature>
<dbReference type="Pfam" id="PF00622">
    <property type="entry name" value="SPRY"/>
    <property type="match status" value="1"/>
</dbReference>
<feature type="domain" description="B30.2/SPRY" evidence="10">
    <location>
        <begin position="380"/>
        <end position="589"/>
    </location>
</feature>
<dbReference type="PROSITE" id="PS50188">
    <property type="entry name" value="B302_SPRY"/>
    <property type="match status" value="1"/>
</dbReference>